<evidence type="ECO:0000256" key="1">
    <source>
        <dbReference type="ARBA" id="ARBA00022737"/>
    </source>
</evidence>
<dbReference type="InterPro" id="IPR011990">
    <property type="entry name" value="TPR-like_helical_dom_sf"/>
</dbReference>
<organism evidence="4 5">
    <name type="scientific">Flammeovirga agarivorans</name>
    <dbReference type="NCBI Taxonomy" id="2726742"/>
    <lineage>
        <taxon>Bacteria</taxon>
        <taxon>Pseudomonadati</taxon>
        <taxon>Bacteroidota</taxon>
        <taxon>Cytophagia</taxon>
        <taxon>Cytophagales</taxon>
        <taxon>Flammeovirgaceae</taxon>
        <taxon>Flammeovirga</taxon>
    </lineage>
</organism>
<reference evidence="4 5" key="1">
    <citation type="submission" date="2020-04" db="EMBL/GenBank/DDBJ databases">
        <title>Flammeovirga sp. SR4, a novel species isolated from seawater.</title>
        <authorList>
            <person name="Wang X."/>
        </authorList>
    </citation>
    <scope>NUCLEOTIDE SEQUENCE [LARGE SCALE GENOMIC DNA]</scope>
    <source>
        <strain evidence="4 5">SR4</strain>
    </source>
</reference>
<name>A0A7X8SHR9_9BACT</name>
<dbReference type="AlphaFoldDB" id="A0A7X8SHR9"/>
<keyword evidence="1" id="KW-0677">Repeat</keyword>
<dbReference type="Pfam" id="PF13432">
    <property type="entry name" value="TPR_16"/>
    <property type="match status" value="1"/>
</dbReference>
<evidence type="ECO:0000256" key="3">
    <source>
        <dbReference type="SAM" id="SignalP"/>
    </source>
</evidence>
<dbReference type="RefSeq" id="WP_168881189.1">
    <property type="nucleotide sequence ID" value="NZ_JABAIL010000001.1"/>
</dbReference>
<evidence type="ECO:0000256" key="2">
    <source>
        <dbReference type="ARBA" id="ARBA00022803"/>
    </source>
</evidence>
<evidence type="ECO:0000313" key="5">
    <source>
        <dbReference type="Proteomes" id="UP000585050"/>
    </source>
</evidence>
<dbReference type="PANTHER" id="PTHR44943">
    <property type="entry name" value="CELLULOSE SYNTHASE OPERON PROTEIN C"/>
    <property type="match status" value="1"/>
</dbReference>
<dbReference type="EMBL" id="JABAIL010000001">
    <property type="protein sequence ID" value="NLR90489.1"/>
    <property type="molecule type" value="Genomic_DNA"/>
</dbReference>
<dbReference type="PANTHER" id="PTHR44943:SF8">
    <property type="entry name" value="TPR REPEAT-CONTAINING PROTEIN MJ0263"/>
    <property type="match status" value="1"/>
</dbReference>
<dbReference type="SUPFAM" id="SSF48452">
    <property type="entry name" value="TPR-like"/>
    <property type="match status" value="2"/>
</dbReference>
<feature type="chain" id="PRO_5031016307" description="Tetratricopeptide repeat-containing protein" evidence="3">
    <location>
        <begin position="20"/>
        <end position="438"/>
    </location>
</feature>
<keyword evidence="5" id="KW-1185">Reference proteome</keyword>
<dbReference type="Proteomes" id="UP000585050">
    <property type="component" value="Unassembled WGS sequence"/>
</dbReference>
<evidence type="ECO:0000313" key="4">
    <source>
        <dbReference type="EMBL" id="NLR90489.1"/>
    </source>
</evidence>
<proteinExistence type="predicted"/>
<dbReference type="SMART" id="SM00028">
    <property type="entry name" value="TPR"/>
    <property type="match status" value="7"/>
</dbReference>
<evidence type="ECO:0008006" key="6">
    <source>
        <dbReference type="Google" id="ProtNLM"/>
    </source>
</evidence>
<dbReference type="Gene3D" id="1.25.40.10">
    <property type="entry name" value="Tetratricopeptide repeat domain"/>
    <property type="match status" value="3"/>
</dbReference>
<keyword evidence="3" id="KW-0732">Signal</keyword>
<gene>
    <name evidence="4" type="ORF">HGP29_04690</name>
</gene>
<sequence length="438" mass="50330">MKKLLLPFLLLGFSTTLFAQEKNAVELFFKNAEKFRMAKDYLRAIVEYEQAIAIADTSAKVHYWKGVCNLLVQDSAKAVDDWDRALALNKSYMPAYSAISKVYQGSKDYDKYKANVNAWLTEEKDPFKQVNLCLETANFFTAEEMYADAHVYTKEGLKISPNNVEILYLDAKTSNKIGKHHEAIKVIDQILTQFSENAPKPQVAKYYYEKGIALYALEDYDKAMPVLEFANVGPYKPLVTKLKPDYYFAVASAYEDIYEFSKAKSLLDKAMKIDKKYIKANILLADIIVKEEHHHKGIHLFELGLKDYVGNEKIYLKAYIEFIDILLCSKKYDEALKYANECLKNFKGVREVMFHKVVALHKLSRREEAIEVGLDLMSDSNITPQEFVKYSLLMGHVYGIENPIKCKQSLQDARKGPYYPVASYSLEYYAKVQNDNAL</sequence>
<keyword evidence="2" id="KW-0802">TPR repeat</keyword>
<feature type="signal peptide" evidence="3">
    <location>
        <begin position="1"/>
        <end position="19"/>
    </location>
</feature>
<protein>
    <recommendedName>
        <fullName evidence="6">Tetratricopeptide repeat-containing protein</fullName>
    </recommendedName>
</protein>
<dbReference type="InterPro" id="IPR019734">
    <property type="entry name" value="TPR_rpt"/>
</dbReference>
<dbReference type="InterPro" id="IPR051685">
    <property type="entry name" value="Ycf3/AcsC/BcsC/TPR_MFPF"/>
</dbReference>
<accession>A0A7X8SHR9</accession>
<comment type="caution">
    <text evidence="4">The sequence shown here is derived from an EMBL/GenBank/DDBJ whole genome shotgun (WGS) entry which is preliminary data.</text>
</comment>